<protein>
    <submittedName>
        <fullName evidence="3">PCYOX1L isoform 3</fullName>
    </submittedName>
    <submittedName>
        <fullName evidence="4">PCYOX1L isoform 4</fullName>
    </submittedName>
</protein>
<evidence type="ECO:0000256" key="1">
    <source>
        <dbReference type="SAM" id="MobiDB-lite"/>
    </source>
</evidence>
<feature type="signal peptide" evidence="2">
    <location>
        <begin position="1"/>
        <end position="22"/>
    </location>
</feature>
<organism evidence="4">
    <name type="scientific">Pongo abelii</name>
    <name type="common">Sumatran orangutan</name>
    <name type="synonym">Pongo pygmaeus abelii</name>
    <dbReference type="NCBI Taxonomy" id="9601"/>
    <lineage>
        <taxon>Eukaryota</taxon>
        <taxon>Metazoa</taxon>
        <taxon>Chordata</taxon>
        <taxon>Craniata</taxon>
        <taxon>Vertebrata</taxon>
        <taxon>Euteleostomi</taxon>
        <taxon>Mammalia</taxon>
        <taxon>Eutheria</taxon>
        <taxon>Euarchontoglires</taxon>
        <taxon>Primates</taxon>
        <taxon>Haplorrhini</taxon>
        <taxon>Catarrhini</taxon>
        <taxon>Hominidae</taxon>
        <taxon>Pongo</taxon>
    </lineage>
</organism>
<sequence length="83" mass="8498">MARVSPLLAALTALLAAAAAGGDAPPGKIGAGRTRGGWGRDWGLCCGPFSPAALWTSGADRRVREGNRGWPPGHHLSQQAALR</sequence>
<keyword evidence="2" id="KW-0732">Signal</keyword>
<feature type="non-terminal residue" evidence="4">
    <location>
        <position position="83"/>
    </location>
</feature>
<proteinExistence type="predicted"/>
<name>A0A2J8X5Y8_PONAB</name>
<gene>
    <name evidence="4" type="ORF">CR201_G0004485</name>
</gene>
<reference evidence="4" key="1">
    <citation type="submission" date="2017-12" db="EMBL/GenBank/DDBJ databases">
        <title>High-resolution comparative analysis of great ape genomes.</title>
        <authorList>
            <person name="Pollen A."/>
            <person name="Hastie A."/>
            <person name="Hormozdiari F."/>
            <person name="Dougherty M."/>
            <person name="Liu R."/>
            <person name="Chaisson M."/>
            <person name="Hoppe E."/>
            <person name="Hill C."/>
            <person name="Pang A."/>
            <person name="Hillier L."/>
            <person name="Baker C."/>
            <person name="Armstrong J."/>
            <person name="Shendure J."/>
            <person name="Paten B."/>
            <person name="Wilson R."/>
            <person name="Chao H."/>
            <person name="Schneider V."/>
            <person name="Ventura M."/>
            <person name="Kronenberg Z."/>
            <person name="Murali S."/>
            <person name="Gordon D."/>
            <person name="Cantsilieris S."/>
            <person name="Munson K."/>
            <person name="Nelson B."/>
            <person name="Raja A."/>
            <person name="Underwood J."/>
            <person name="Diekhans M."/>
            <person name="Fiddes I."/>
            <person name="Haussler D."/>
            <person name="Eichler E."/>
        </authorList>
    </citation>
    <scope>NUCLEOTIDE SEQUENCE [LARGE SCALE GENOMIC DNA]</scope>
    <source>
        <strain evidence="4">Susie</strain>
    </source>
</reference>
<evidence type="ECO:0000313" key="3">
    <source>
        <dbReference type="EMBL" id="PNJ77428.1"/>
    </source>
</evidence>
<comment type="caution">
    <text evidence="4">The sequence shown here is derived from an EMBL/GenBank/DDBJ whole genome shotgun (WGS) entry which is preliminary data.</text>
</comment>
<dbReference type="AlphaFoldDB" id="A0A2J8X5Y8"/>
<evidence type="ECO:0000256" key="2">
    <source>
        <dbReference type="SAM" id="SignalP"/>
    </source>
</evidence>
<dbReference type="EMBL" id="NDHI03003371">
    <property type="protein sequence ID" value="PNJ77428.1"/>
    <property type="molecule type" value="Genomic_DNA"/>
</dbReference>
<feature type="chain" id="PRO_5014560885" evidence="2">
    <location>
        <begin position="23"/>
        <end position="83"/>
    </location>
</feature>
<evidence type="ECO:0000313" key="4">
    <source>
        <dbReference type="EMBL" id="PNJ77429.1"/>
    </source>
</evidence>
<dbReference type="EMBL" id="NDHI03003371">
    <property type="protein sequence ID" value="PNJ77429.1"/>
    <property type="molecule type" value="Genomic_DNA"/>
</dbReference>
<accession>A0A2J8X5Y8</accession>
<feature type="region of interest" description="Disordered" evidence="1">
    <location>
        <begin position="64"/>
        <end position="83"/>
    </location>
</feature>